<evidence type="ECO:0000313" key="2">
    <source>
        <dbReference type="EMBL" id="KAF2689304.1"/>
    </source>
</evidence>
<dbReference type="AlphaFoldDB" id="A0A6G1JFF9"/>
<feature type="region of interest" description="Disordered" evidence="1">
    <location>
        <begin position="1"/>
        <end position="27"/>
    </location>
</feature>
<dbReference type="Proteomes" id="UP000799291">
    <property type="component" value="Unassembled WGS sequence"/>
</dbReference>
<evidence type="ECO:0000256" key="1">
    <source>
        <dbReference type="SAM" id="MobiDB-lite"/>
    </source>
</evidence>
<reference evidence="2" key="1">
    <citation type="journal article" date="2020" name="Stud. Mycol.">
        <title>101 Dothideomycetes genomes: a test case for predicting lifestyles and emergence of pathogens.</title>
        <authorList>
            <person name="Haridas S."/>
            <person name="Albert R."/>
            <person name="Binder M."/>
            <person name="Bloem J."/>
            <person name="Labutti K."/>
            <person name="Salamov A."/>
            <person name="Andreopoulos B."/>
            <person name="Baker S."/>
            <person name="Barry K."/>
            <person name="Bills G."/>
            <person name="Bluhm B."/>
            <person name="Cannon C."/>
            <person name="Castanera R."/>
            <person name="Culley D."/>
            <person name="Daum C."/>
            <person name="Ezra D."/>
            <person name="Gonzalez J."/>
            <person name="Henrissat B."/>
            <person name="Kuo A."/>
            <person name="Liang C."/>
            <person name="Lipzen A."/>
            <person name="Lutzoni F."/>
            <person name="Magnuson J."/>
            <person name="Mondo S."/>
            <person name="Nolan M."/>
            <person name="Ohm R."/>
            <person name="Pangilinan J."/>
            <person name="Park H.-J."/>
            <person name="Ramirez L."/>
            <person name="Alfaro M."/>
            <person name="Sun H."/>
            <person name="Tritt A."/>
            <person name="Yoshinaga Y."/>
            <person name="Zwiers L.-H."/>
            <person name="Turgeon B."/>
            <person name="Goodwin S."/>
            <person name="Spatafora J."/>
            <person name="Crous P."/>
            <person name="Grigoriev I."/>
        </authorList>
    </citation>
    <scope>NUCLEOTIDE SEQUENCE</scope>
    <source>
        <strain evidence="2">CBS 122367</strain>
    </source>
</reference>
<keyword evidence="3" id="KW-1185">Reference proteome</keyword>
<name>A0A6G1JFF9_9PLEO</name>
<gene>
    <name evidence="2" type="ORF">K458DRAFT_413601</name>
</gene>
<protein>
    <submittedName>
        <fullName evidence="2">Uncharacterized protein</fullName>
    </submittedName>
</protein>
<dbReference type="EMBL" id="MU005572">
    <property type="protein sequence ID" value="KAF2689304.1"/>
    <property type="molecule type" value="Genomic_DNA"/>
</dbReference>
<proteinExistence type="predicted"/>
<accession>A0A6G1JFF9</accession>
<evidence type="ECO:0000313" key="3">
    <source>
        <dbReference type="Proteomes" id="UP000799291"/>
    </source>
</evidence>
<organism evidence="2 3">
    <name type="scientific">Lentithecium fluviatile CBS 122367</name>
    <dbReference type="NCBI Taxonomy" id="1168545"/>
    <lineage>
        <taxon>Eukaryota</taxon>
        <taxon>Fungi</taxon>
        <taxon>Dikarya</taxon>
        <taxon>Ascomycota</taxon>
        <taxon>Pezizomycotina</taxon>
        <taxon>Dothideomycetes</taxon>
        <taxon>Pleosporomycetidae</taxon>
        <taxon>Pleosporales</taxon>
        <taxon>Massarineae</taxon>
        <taxon>Lentitheciaceae</taxon>
        <taxon>Lentithecium</taxon>
    </lineage>
</organism>
<sequence length="64" mass="7612">MGSRRMKRSQEGRDSMETESTGLPMAGYRSRKQMRWSQFSTMRRVLLRWLFPVSETVLVMAARR</sequence>